<dbReference type="InterPro" id="IPR025202">
    <property type="entry name" value="PLD-like_dom"/>
</dbReference>
<organism evidence="2 3">
    <name type="scientific">Recurvomyces mirabilis</name>
    <dbReference type="NCBI Taxonomy" id="574656"/>
    <lineage>
        <taxon>Eukaryota</taxon>
        <taxon>Fungi</taxon>
        <taxon>Dikarya</taxon>
        <taxon>Ascomycota</taxon>
        <taxon>Pezizomycotina</taxon>
        <taxon>Dothideomycetes</taxon>
        <taxon>Dothideomycetidae</taxon>
        <taxon>Mycosphaerellales</taxon>
        <taxon>Teratosphaeriaceae</taxon>
        <taxon>Recurvomyces</taxon>
    </lineage>
</organism>
<evidence type="ECO:0000313" key="3">
    <source>
        <dbReference type="Proteomes" id="UP001274830"/>
    </source>
</evidence>
<name>A0AAE0WW21_9PEZI</name>
<keyword evidence="3" id="KW-1185">Reference proteome</keyword>
<dbReference type="AlphaFoldDB" id="A0AAE0WW21"/>
<dbReference type="Pfam" id="PF13091">
    <property type="entry name" value="PLDc_2"/>
    <property type="match status" value="1"/>
</dbReference>
<feature type="domain" description="PLD phosphodiesterase" evidence="1">
    <location>
        <begin position="162"/>
        <end position="189"/>
    </location>
</feature>
<protein>
    <recommendedName>
        <fullName evidence="1">PLD phosphodiesterase domain-containing protein</fullName>
    </recommendedName>
</protein>
<feature type="domain" description="PLD phosphodiesterase" evidence="1">
    <location>
        <begin position="401"/>
        <end position="423"/>
    </location>
</feature>
<sequence length="469" mass="52198">MGPRKLVDDVVEQLSLPQVVETSRHDQPGYWRDDPMTLLAKANFQGVAFGTGLQVYANMILPAIEQAQHEVILVTCFWARSSTLDDLNTTLQTLSARAVQDGRQIRVRICFSSSSLWQKLLQTSSVDGRHWSSTRWRQDLGLPSEAEVPGLDLRVKSIFQLPFSVMHPKFVIIDRQTILLPSCNVSWEVWFEGCLSMDGPVVRQFVRFWLEFWADSDDRVDVTDGDTQVSQQCKLVSSASKGLLSSAELNAASVDTLFLPSPHHRFSVPWLTSDRPPPTPLNIYLLTLISRAEREVHVQTPNLTFGPCIEALLAACKRGVQVTVFTSRRLMVLEQIVTAGTTTARCVQNLVKQHKRLLSTAKDVSHEDLEAGLMRTGPGRLVVKYYEPRGDGGLNEPQQSHVKLTIVDGSIAVFGSGNMDRASWHTSQELGLALTSKDVVGTVTRCLNEAMDGRTIVHYDSTAVVDTWS</sequence>
<dbReference type="CDD" id="cd00138">
    <property type="entry name" value="PLDc_SF"/>
    <property type="match status" value="1"/>
</dbReference>
<dbReference type="InterPro" id="IPR001736">
    <property type="entry name" value="PLipase_D/transphosphatidylase"/>
</dbReference>
<gene>
    <name evidence="2" type="ORF">LTR78_001393</name>
</gene>
<dbReference type="PROSITE" id="PS50035">
    <property type="entry name" value="PLD"/>
    <property type="match status" value="2"/>
</dbReference>
<dbReference type="PANTHER" id="PTHR21248:SF11">
    <property type="entry name" value="PLD PHOSPHODIESTERASE DOMAIN-CONTAINING PROTEIN"/>
    <property type="match status" value="1"/>
</dbReference>
<reference evidence="2" key="1">
    <citation type="submission" date="2023-07" db="EMBL/GenBank/DDBJ databases">
        <title>Black Yeasts Isolated from many extreme environments.</title>
        <authorList>
            <person name="Coleine C."/>
            <person name="Stajich J.E."/>
            <person name="Selbmann L."/>
        </authorList>
    </citation>
    <scope>NUCLEOTIDE SEQUENCE</scope>
    <source>
        <strain evidence="2">CCFEE 5485</strain>
    </source>
</reference>
<comment type="caution">
    <text evidence="2">The sequence shown here is derived from an EMBL/GenBank/DDBJ whole genome shotgun (WGS) entry which is preliminary data.</text>
</comment>
<dbReference type="EMBL" id="JAUTXT010000003">
    <property type="protein sequence ID" value="KAK3678940.1"/>
    <property type="molecule type" value="Genomic_DNA"/>
</dbReference>
<dbReference type="PANTHER" id="PTHR21248">
    <property type="entry name" value="CARDIOLIPIN SYNTHASE"/>
    <property type="match status" value="1"/>
</dbReference>
<dbReference type="GO" id="GO:0030572">
    <property type="term" value="F:phosphatidyltransferase activity"/>
    <property type="evidence" value="ECO:0007669"/>
    <property type="project" value="UniProtKB-ARBA"/>
</dbReference>
<evidence type="ECO:0000313" key="2">
    <source>
        <dbReference type="EMBL" id="KAK3678940.1"/>
    </source>
</evidence>
<dbReference type="GO" id="GO:0032049">
    <property type="term" value="P:cardiolipin biosynthetic process"/>
    <property type="evidence" value="ECO:0007669"/>
    <property type="project" value="UniProtKB-ARBA"/>
</dbReference>
<evidence type="ECO:0000259" key="1">
    <source>
        <dbReference type="PROSITE" id="PS50035"/>
    </source>
</evidence>
<dbReference type="Proteomes" id="UP001274830">
    <property type="component" value="Unassembled WGS sequence"/>
</dbReference>
<dbReference type="SUPFAM" id="SSF56024">
    <property type="entry name" value="Phospholipase D/nuclease"/>
    <property type="match status" value="2"/>
</dbReference>
<proteinExistence type="predicted"/>
<dbReference type="Gene3D" id="3.30.870.10">
    <property type="entry name" value="Endonuclease Chain A"/>
    <property type="match status" value="2"/>
</dbReference>
<accession>A0AAE0WW21</accession>